<dbReference type="GeneID" id="94192320"/>
<evidence type="ECO:0000313" key="1">
    <source>
        <dbReference type="EMBL" id="GIX60837.1"/>
    </source>
</evidence>
<dbReference type="SUPFAM" id="SSF48371">
    <property type="entry name" value="ARM repeat"/>
    <property type="match status" value="1"/>
</dbReference>
<dbReference type="AlphaFoldDB" id="A0AAV4LMR2"/>
<proteinExistence type="predicted"/>
<dbReference type="PANTHER" id="PTHR19316">
    <property type="entry name" value="PROTEIN FOLDING REGULATOR"/>
    <property type="match status" value="1"/>
</dbReference>
<dbReference type="Gene3D" id="1.25.10.10">
    <property type="entry name" value="Leucine-rich Repeat Variant"/>
    <property type="match status" value="1"/>
</dbReference>
<dbReference type="InterPro" id="IPR016024">
    <property type="entry name" value="ARM-type_fold"/>
</dbReference>
<comment type="caution">
    <text evidence="1">The sequence shown here is derived from an EMBL/GenBank/DDBJ whole genome shotgun (WGS) entry which is preliminary data.</text>
</comment>
<dbReference type="GO" id="GO:0005783">
    <property type="term" value="C:endoplasmic reticulum"/>
    <property type="evidence" value="ECO:0007669"/>
    <property type="project" value="TreeGrafter"/>
</dbReference>
<name>A0AAV4LMR2_BABCB</name>
<dbReference type="InterPro" id="IPR050693">
    <property type="entry name" value="Hsp70_NEF-Inhibitors"/>
</dbReference>
<evidence type="ECO:0000313" key="2">
    <source>
        <dbReference type="Proteomes" id="UP001497744"/>
    </source>
</evidence>
<gene>
    <name evidence="1" type="ORF">BcabD6B2_02720</name>
</gene>
<keyword evidence="2" id="KW-1185">Reference proteome</keyword>
<dbReference type="EMBL" id="BPLF01000001">
    <property type="protein sequence ID" value="GIX60837.1"/>
    <property type="molecule type" value="Genomic_DNA"/>
</dbReference>
<accession>A0AAV4LMR2</accession>
<organism evidence="1 2">
    <name type="scientific">Babesia caballi</name>
    <dbReference type="NCBI Taxonomy" id="5871"/>
    <lineage>
        <taxon>Eukaryota</taxon>
        <taxon>Sar</taxon>
        <taxon>Alveolata</taxon>
        <taxon>Apicomplexa</taxon>
        <taxon>Aconoidasida</taxon>
        <taxon>Piroplasmida</taxon>
        <taxon>Babesiidae</taxon>
        <taxon>Babesia</taxon>
    </lineage>
</organism>
<dbReference type="InterPro" id="IPR011989">
    <property type="entry name" value="ARM-like"/>
</dbReference>
<dbReference type="PANTHER" id="PTHR19316:SF18">
    <property type="entry name" value="HSP70-BINDING PROTEIN 1"/>
    <property type="match status" value="1"/>
</dbReference>
<dbReference type="RefSeq" id="XP_067712908.1">
    <property type="nucleotide sequence ID" value="XM_067856807.1"/>
</dbReference>
<dbReference type="GO" id="GO:0000774">
    <property type="term" value="F:adenyl-nucleotide exchange factor activity"/>
    <property type="evidence" value="ECO:0007669"/>
    <property type="project" value="TreeGrafter"/>
</dbReference>
<reference evidence="1 2" key="1">
    <citation type="submission" date="2021-06" db="EMBL/GenBank/DDBJ databases">
        <title>Genome sequence of Babesia caballi.</title>
        <authorList>
            <person name="Yamagishi J."/>
            <person name="Kidaka T."/>
            <person name="Ochi A."/>
        </authorList>
    </citation>
    <scope>NUCLEOTIDE SEQUENCE [LARGE SCALE GENOMIC DNA]</scope>
    <source>
        <strain evidence="1">USDA-D6B2</strain>
    </source>
</reference>
<dbReference type="Proteomes" id="UP001497744">
    <property type="component" value="Unassembled WGS sequence"/>
</dbReference>
<sequence length="404" mass="45302">MRGLSINLSNFFSSYVPLLDSFLVGPVKPPVADTTVAYADKTLVADLLTILKSDDTLNRWNQLKREFKTSSDALVHKDNVVAIVDAHNELLQQLVNRSLEFEKPHKHSEANSFLRLGVKRAKLNRGNKKPLNKEDVEFLQKAMDSVHDHDKKVKSAAEYILRTAKEGGRDNTDQLLDAFDTMEQFYEEHPGNASSVHRSGMLDAIVEHIRQGRREVLPAALSLLITTLSNNEKVQEEAAKGPLIQYLLQMREHVEGTALEPKLITAIAAATRHCVNAEKHFVKLGGMQYIVQCTAKDNPKVREKAALLIYHFVNLQKLDKREAQKAQLLNAVRNLTPLDVPTQGIQYAEICVNLFAAAVLKYPHSVNRAEALELWRQISRAVESTEQLEGAKETLVEVHKALTG</sequence>
<protein>
    <submittedName>
        <fullName evidence="1">Protein folding regulator, putative</fullName>
    </submittedName>
</protein>